<evidence type="ECO:0000313" key="1">
    <source>
        <dbReference type="EMBL" id="VWB60671.1"/>
    </source>
</evidence>
<dbReference type="SUPFAM" id="SSF54427">
    <property type="entry name" value="NTF2-like"/>
    <property type="match status" value="1"/>
</dbReference>
<sequence>MTTALEEKNIAFVLEALDTLFNHKNYDKAAQFWSDDYIQHSQHVPAGRDGLFGLVDSMPDLRFEYDMVAANGDFVWVHSRYTNSASPVALIAMDILRIENGKLVEHWDVLQNEAKRSESAGGYPMFGQAFPGEQ</sequence>
<dbReference type="InterPro" id="IPR009959">
    <property type="entry name" value="Cyclase_SnoaL-like"/>
</dbReference>
<accession>A0A6P2L105</accession>
<dbReference type="Proteomes" id="UP000494218">
    <property type="component" value="Unassembled WGS sequence"/>
</dbReference>
<reference evidence="1 2" key="1">
    <citation type="submission" date="2019-09" db="EMBL/GenBank/DDBJ databases">
        <authorList>
            <person name="Depoorter E."/>
        </authorList>
    </citation>
    <scope>NUCLEOTIDE SEQUENCE [LARGE SCALE GENOMIC DNA]</scope>
    <source>
        <strain evidence="1">LMG 23254</strain>
    </source>
</reference>
<dbReference type="EMBL" id="CABVPW010000012">
    <property type="protein sequence ID" value="VWB60671.1"/>
    <property type="molecule type" value="Genomic_DNA"/>
</dbReference>
<gene>
    <name evidence="1" type="ORF">BLA23254_02804</name>
</gene>
<protein>
    <submittedName>
        <fullName evidence="1">Membrane protein</fullName>
    </submittedName>
</protein>
<evidence type="ECO:0000313" key="2">
    <source>
        <dbReference type="Proteomes" id="UP000494218"/>
    </source>
</evidence>
<dbReference type="AlphaFoldDB" id="A0A6P2L105"/>
<dbReference type="Pfam" id="PF07366">
    <property type="entry name" value="SnoaL"/>
    <property type="match status" value="1"/>
</dbReference>
<proteinExistence type="predicted"/>
<dbReference type="RefSeq" id="WP_175031788.1">
    <property type="nucleotide sequence ID" value="NZ_CABVPW010000012.1"/>
</dbReference>
<name>A0A6P2L105_BURL3</name>
<dbReference type="Gene3D" id="3.10.450.50">
    <property type="match status" value="1"/>
</dbReference>
<dbReference type="InterPro" id="IPR032710">
    <property type="entry name" value="NTF2-like_dom_sf"/>
</dbReference>
<dbReference type="GO" id="GO:0030638">
    <property type="term" value="P:polyketide metabolic process"/>
    <property type="evidence" value="ECO:0007669"/>
    <property type="project" value="InterPro"/>
</dbReference>
<organism evidence="1 2">
    <name type="scientific">Burkholderia lata (strain ATCC 17760 / DSM 23089 / LMG 22485 / NCIMB 9086 / R18194 / 383)</name>
    <dbReference type="NCBI Taxonomy" id="482957"/>
    <lineage>
        <taxon>Bacteria</taxon>
        <taxon>Pseudomonadati</taxon>
        <taxon>Pseudomonadota</taxon>
        <taxon>Betaproteobacteria</taxon>
        <taxon>Burkholderiales</taxon>
        <taxon>Burkholderiaceae</taxon>
        <taxon>Burkholderia</taxon>
        <taxon>Burkholderia cepacia complex</taxon>
    </lineage>
</organism>